<feature type="coiled-coil region" evidence="1">
    <location>
        <begin position="467"/>
        <end position="508"/>
    </location>
</feature>
<evidence type="ECO:0000256" key="1">
    <source>
        <dbReference type="SAM" id="Coils"/>
    </source>
</evidence>
<feature type="region of interest" description="Disordered" evidence="2">
    <location>
        <begin position="263"/>
        <end position="404"/>
    </location>
</feature>
<dbReference type="PANTHER" id="PTHR31434:SF2">
    <property type="entry name" value="S PHASE CYCLIN A-ASSOCIATED PROTEIN IN THE ENDOPLASMIC RETICULUM"/>
    <property type="match status" value="1"/>
</dbReference>
<feature type="region of interest" description="Disordered" evidence="2">
    <location>
        <begin position="1"/>
        <end position="89"/>
    </location>
</feature>
<dbReference type="AlphaFoldDB" id="A0A8J2SI69"/>
<feature type="compositionally biased region" description="Basic and acidic residues" evidence="2">
    <location>
        <begin position="241"/>
        <end position="251"/>
    </location>
</feature>
<feature type="compositionally biased region" description="Basic and acidic residues" evidence="2">
    <location>
        <begin position="171"/>
        <end position="180"/>
    </location>
</feature>
<proteinExistence type="predicted"/>
<feature type="compositionally biased region" description="Basic and acidic residues" evidence="2">
    <location>
        <begin position="371"/>
        <end position="404"/>
    </location>
</feature>
<dbReference type="PANTHER" id="PTHR31434">
    <property type="entry name" value="S PHASE CYCLIN A-ASSOCIATED PROTEIN IN THE ENDOPLASMIC RETICULUM"/>
    <property type="match status" value="1"/>
</dbReference>
<evidence type="ECO:0000313" key="4">
    <source>
        <dbReference type="Proteomes" id="UP000789595"/>
    </source>
</evidence>
<dbReference type="Proteomes" id="UP000789595">
    <property type="component" value="Unassembled WGS sequence"/>
</dbReference>
<organism evidence="3 4">
    <name type="scientific">Pelagomonas calceolata</name>
    <dbReference type="NCBI Taxonomy" id="35677"/>
    <lineage>
        <taxon>Eukaryota</taxon>
        <taxon>Sar</taxon>
        <taxon>Stramenopiles</taxon>
        <taxon>Ochrophyta</taxon>
        <taxon>Pelagophyceae</taxon>
        <taxon>Pelagomonadales</taxon>
        <taxon>Pelagomonadaceae</taxon>
        <taxon>Pelagomonas</taxon>
    </lineage>
</organism>
<feature type="compositionally biased region" description="Low complexity" evidence="2">
    <location>
        <begin position="115"/>
        <end position="142"/>
    </location>
</feature>
<dbReference type="EMBL" id="CAKKNE010000002">
    <property type="protein sequence ID" value="CAH0368037.1"/>
    <property type="molecule type" value="Genomic_DNA"/>
</dbReference>
<sequence length="1009" mass="107526">MGRKTPEPVKQPKPKKTPDDKRLISFRIAHAVADPDARPPPRSPQAASPKTRRSPSASPARLPISASSESKAARRGAVPRSPPPLPPVTALSQVVAFEVDASGSDAAPPRRRRSASTTSAASSTGIPPSNSQTSLASSASSTPGKKPLADGGRASPRTIAARNAATQSTPQDDKENPVRVVEKRLEAERRLTEALRREVALLKEQERDARRDADAWRKEAEKLRDEAARHAASAADASQGLEREAEMAWREAETWVEREEALERREAYAHESALGDAEQIAAPSPRSWPSSASSSKGRRRTHFAPASPPRGRDDDDDDESWAVALHRNAGKAEEPPKQKKKPMSLHEKLSSPRVLRRPLLIAHRQPPSPAEQKRKQEARQESARRNRGRLEREQAARLREAADRVRDVRATKNLSKFEREAAAAKRHGEAARRHAAHLEEVRRRATKESDKVGEAAFVHELGLRGHAADLKRRLEAMEARIDEARDRRRDLLADKESKRRDRERAHREHVGTQRIERAELAAARWDKLQSRLEAVERRRAARMDALGDAARRRDQRAAAAASRVAAAAARPKAGPPPLARAAEAAAAADAADAAAAAKAALARDEPPPPPPVVVAPKPAAAAPPPQQPPKRRRRRRTRSGGAEMAKPLDAGPGAAAAAAARLLADAWAGDRDHDGDGSPEAIFAKRVAAAANAANGGKPLDADFKDRVAGAANDAAAWALAKYVREDASPSSKECCLPACVCLAAALGDDPSRLSALDDAVLDLARDVCLKSACKQHNDVATAALACVAAACTAGPAPGFVERGAGGAVVASLVEACLAPDGSLLTPSAAAVAGEGLKALNAMARTDREAVCEAVFAAQELRPQLLHLCDVLFSCLHVGGPFQRTASDGLDALVELVGHLARHDQECLLWASPSRPALMERLVKLPIRYFSSSSGMNALFPTLAAACVGNDRVSAKAAEDVGLGAVADYVRGASSNKTAAEALRGRLPEAEWAAAAAYLDRVGDAGSLD</sequence>
<evidence type="ECO:0000256" key="2">
    <source>
        <dbReference type="SAM" id="MobiDB-lite"/>
    </source>
</evidence>
<accession>A0A8J2SI69</accession>
<keyword evidence="1" id="KW-0175">Coiled coil</keyword>
<feature type="compositionally biased region" description="Basic and acidic residues" evidence="2">
    <location>
        <begin position="203"/>
        <end position="229"/>
    </location>
</feature>
<feature type="compositionally biased region" description="Low complexity" evidence="2">
    <location>
        <begin position="351"/>
        <end position="360"/>
    </location>
</feature>
<gene>
    <name evidence="3" type="ORF">PECAL_2P10850</name>
</gene>
<feature type="compositionally biased region" description="Low complexity" evidence="2">
    <location>
        <begin position="281"/>
        <end position="295"/>
    </location>
</feature>
<feature type="region of interest" description="Disordered" evidence="2">
    <location>
        <begin position="419"/>
        <end position="451"/>
    </location>
</feature>
<feature type="region of interest" description="Disordered" evidence="2">
    <location>
        <begin position="203"/>
        <end position="251"/>
    </location>
</feature>
<feature type="compositionally biased region" description="Basic residues" evidence="2">
    <location>
        <begin position="629"/>
        <end position="638"/>
    </location>
</feature>
<comment type="caution">
    <text evidence="3">The sequence shown here is derived from an EMBL/GenBank/DDBJ whole genome shotgun (WGS) entry which is preliminary data.</text>
</comment>
<protein>
    <recommendedName>
        <fullName evidence="5">S phase cyclin A-associated protein in the endoplasmic reticulum N-terminal domain-containing protein</fullName>
    </recommendedName>
</protein>
<reference evidence="3" key="1">
    <citation type="submission" date="2021-11" db="EMBL/GenBank/DDBJ databases">
        <authorList>
            <consortium name="Genoscope - CEA"/>
            <person name="William W."/>
        </authorList>
    </citation>
    <scope>NUCLEOTIDE SEQUENCE</scope>
</reference>
<evidence type="ECO:0000313" key="3">
    <source>
        <dbReference type="EMBL" id="CAH0368037.1"/>
    </source>
</evidence>
<feature type="region of interest" description="Disordered" evidence="2">
    <location>
        <begin position="597"/>
        <end position="651"/>
    </location>
</feature>
<evidence type="ECO:0008006" key="5">
    <source>
        <dbReference type="Google" id="ProtNLM"/>
    </source>
</evidence>
<keyword evidence="4" id="KW-1185">Reference proteome</keyword>
<name>A0A8J2SI69_9STRA</name>
<feature type="region of interest" description="Disordered" evidence="2">
    <location>
        <begin position="101"/>
        <end position="180"/>
    </location>
</feature>